<name>A0ABS2BHJ4_9NEIS</name>
<reference evidence="11 12" key="1">
    <citation type="submission" date="2021-01" db="EMBL/GenBank/DDBJ databases">
        <title>Draft Genome Sequence and Polyhydroxyalkanoate Biosynthetic Potential of Jeongeupia naejangsanensis Type Strain DSM 24253.</title>
        <authorList>
            <person name="Turrini P."/>
            <person name="Artuso I."/>
            <person name="Lugli G.A."/>
            <person name="Frangipani E."/>
            <person name="Ventura M."/>
            <person name="Visca P."/>
        </authorList>
    </citation>
    <scope>NUCLEOTIDE SEQUENCE [LARGE SCALE GENOMIC DNA]</scope>
    <source>
        <strain evidence="11 12">DSM 24253</strain>
    </source>
</reference>
<feature type="transmembrane region" description="Helical" evidence="10">
    <location>
        <begin position="177"/>
        <end position="196"/>
    </location>
</feature>
<keyword evidence="6" id="KW-1003">Cell membrane</keyword>
<evidence type="ECO:0000256" key="10">
    <source>
        <dbReference type="SAM" id="Phobius"/>
    </source>
</evidence>
<dbReference type="Proteomes" id="UP000809431">
    <property type="component" value="Unassembled WGS sequence"/>
</dbReference>
<feature type="transmembrane region" description="Helical" evidence="10">
    <location>
        <begin position="105"/>
        <end position="123"/>
    </location>
</feature>
<comment type="caution">
    <text evidence="11">The sequence shown here is derived from an EMBL/GenBank/DDBJ whole genome shotgun (WGS) entry which is preliminary data.</text>
</comment>
<feature type="transmembrane region" description="Helical" evidence="10">
    <location>
        <begin position="43"/>
        <end position="62"/>
    </location>
</feature>
<evidence type="ECO:0000256" key="5">
    <source>
        <dbReference type="ARBA" id="ARBA00022448"/>
    </source>
</evidence>
<evidence type="ECO:0000256" key="9">
    <source>
        <dbReference type="ARBA" id="ARBA00023136"/>
    </source>
</evidence>
<evidence type="ECO:0000256" key="6">
    <source>
        <dbReference type="ARBA" id="ARBA00022475"/>
    </source>
</evidence>
<evidence type="ECO:0000256" key="3">
    <source>
        <dbReference type="ARBA" id="ARBA00006669"/>
    </source>
</evidence>
<keyword evidence="8 10" id="KW-1133">Transmembrane helix</keyword>
<evidence type="ECO:0000256" key="1">
    <source>
        <dbReference type="ARBA" id="ARBA00002672"/>
    </source>
</evidence>
<comment type="subcellular location">
    <subcellularLocation>
        <location evidence="2">Cell membrane</location>
        <topology evidence="2">Multi-pass membrane protein</topology>
    </subcellularLocation>
</comment>
<organism evidence="11 12">
    <name type="scientific">Jeongeupia naejangsanensis</name>
    <dbReference type="NCBI Taxonomy" id="613195"/>
    <lineage>
        <taxon>Bacteria</taxon>
        <taxon>Pseudomonadati</taxon>
        <taxon>Pseudomonadota</taxon>
        <taxon>Betaproteobacteria</taxon>
        <taxon>Neisseriales</taxon>
        <taxon>Chitinibacteraceae</taxon>
        <taxon>Jeongeupia</taxon>
    </lineage>
</organism>
<feature type="transmembrane region" description="Helical" evidence="10">
    <location>
        <begin position="68"/>
        <end position="85"/>
    </location>
</feature>
<sequence length="206" mass="22692">MSLLAPLLEPVATIMGMPLSVGDLAGFATGLVCVWLTTRSHIGNFPVGIVNCVILGLVFVELRLFSDAGLQVIFIIMSLIGWRAWLRHDGNAASLPVFRSNGREWLLLALAASLVTLLLRQLMLWAKGSAPLLDALITAMSLCAQWLLNQRRRDSWLWWIAVDVVSIPLYLSRGLPLIAVLYTVFLLLCIRGWFAWRAPQAVGATA</sequence>
<dbReference type="PANTHER" id="PTHR36122">
    <property type="entry name" value="NICOTINAMIDE RIBOSIDE TRANSPORTER PNUC"/>
    <property type="match status" value="1"/>
</dbReference>
<feature type="transmembrane region" description="Helical" evidence="10">
    <location>
        <begin position="12"/>
        <end position="36"/>
    </location>
</feature>
<comment type="function">
    <text evidence="1">Required for nicotinamide riboside transport across the inner membrane.</text>
</comment>
<dbReference type="EMBL" id="JAESND010000001">
    <property type="protein sequence ID" value="MBM3114935.1"/>
    <property type="molecule type" value="Genomic_DNA"/>
</dbReference>
<keyword evidence="7 10" id="KW-0812">Transmembrane</keyword>
<keyword evidence="5" id="KW-0813">Transport</keyword>
<dbReference type="InterPro" id="IPR006419">
    <property type="entry name" value="NMN_transpt_PnuC"/>
</dbReference>
<keyword evidence="12" id="KW-1185">Reference proteome</keyword>
<keyword evidence="9 10" id="KW-0472">Membrane</keyword>
<dbReference type="RefSeq" id="WP_203536593.1">
    <property type="nucleotide sequence ID" value="NZ_JAESND010000001.1"/>
</dbReference>
<proteinExistence type="inferred from homology"/>
<evidence type="ECO:0000256" key="4">
    <source>
        <dbReference type="ARBA" id="ARBA00017522"/>
    </source>
</evidence>
<evidence type="ECO:0000256" key="8">
    <source>
        <dbReference type="ARBA" id="ARBA00022989"/>
    </source>
</evidence>
<accession>A0ABS2BHJ4</accession>
<comment type="similarity">
    <text evidence="3">Belongs to the nicotinamide ribonucleoside (NR) uptake permease (TC 4.B.1) family.</text>
</comment>
<dbReference type="PANTHER" id="PTHR36122:SF2">
    <property type="entry name" value="NICOTINAMIDE RIBOSIDE TRANSPORTER PNUC"/>
    <property type="match status" value="1"/>
</dbReference>
<dbReference type="Pfam" id="PF04973">
    <property type="entry name" value="NMN_transporter"/>
    <property type="match status" value="1"/>
</dbReference>
<evidence type="ECO:0000256" key="2">
    <source>
        <dbReference type="ARBA" id="ARBA00004651"/>
    </source>
</evidence>
<evidence type="ECO:0000313" key="11">
    <source>
        <dbReference type="EMBL" id="MBM3114935.1"/>
    </source>
</evidence>
<evidence type="ECO:0000313" key="12">
    <source>
        <dbReference type="Proteomes" id="UP000809431"/>
    </source>
</evidence>
<gene>
    <name evidence="11" type="ORF">JMJ54_03750</name>
</gene>
<dbReference type="NCBIfam" id="TIGR01528">
    <property type="entry name" value="NMN_trans_PnuC"/>
    <property type="match status" value="1"/>
</dbReference>
<protein>
    <recommendedName>
        <fullName evidence="4">Nicotinamide riboside transporter PnuC</fullName>
    </recommendedName>
</protein>
<evidence type="ECO:0000256" key="7">
    <source>
        <dbReference type="ARBA" id="ARBA00022692"/>
    </source>
</evidence>